<keyword evidence="2" id="KW-0540">Nuclease</keyword>
<accession>A0AAE3MFV4</accession>
<reference evidence="2" key="1">
    <citation type="submission" date="2022-10" db="EMBL/GenBank/DDBJ databases">
        <authorList>
            <person name="Yu W.X."/>
        </authorList>
    </citation>
    <scope>NUCLEOTIDE SEQUENCE</scope>
    <source>
        <strain evidence="2">D04</strain>
    </source>
</reference>
<keyword evidence="3" id="KW-1185">Reference proteome</keyword>
<evidence type="ECO:0000259" key="1">
    <source>
        <dbReference type="Pfam" id="PF19580"/>
    </source>
</evidence>
<dbReference type="PANTHER" id="PTHR42834:SF1">
    <property type="entry name" value="ENDONUCLEASE_EXONUCLEASE_PHOSPHATASE FAMILY PROTEIN (AFU_ORTHOLOGUE AFUA_3G09210)"/>
    <property type="match status" value="1"/>
</dbReference>
<keyword evidence="2" id="KW-0378">Hydrolase</keyword>
<gene>
    <name evidence="2" type="ORF">OM074_16370</name>
</gene>
<proteinExistence type="predicted"/>
<dbReference type="InterPro" id="IPR005135">
    <property type="entry name" value="Endo/exonuclease/phosphatase"/>
</dbReference>
<comment type="caution">
    <text evidence="2">The sequence shown here is derived from an EMBL/GenBank/DDBJ whole genome shotgun (WGS) entry which is preliminary data.</text>
</comment>
<dbReference type="GO" id="GO:0004519">
    <property type="term" value="F:endonuclease activity"/>
    <property type="evidence" value="ECO:0007669"/>
    <property type="project" value="UniProtKB-KW"/>
</dbReference>
<dbReference type="AlphaFoldDB" id="A0AAE3MFV4"/>
<dbReference type="Pfam" id="PF19580">
    <property type="entry name" value="Exo_endo_phos_3"/>
    <property type="match status" value="1"/>
</dbReference>
<evidence type="ECO:0000313" key="3">
    <source>
        <dbReference type="Proteomes" id="UP001207408"/>
    </source>
</evidence>
<dbReference type="RefSeq" id="WP_301201395.1">
    <property type="nucleotide sequence ID" value="NZ_JAPDPI010000040.1"/>
</dbReference>
<dbReference type="SUPFAM" id="SSF56219">
    <property type="entry name" value="DNase I-like"/>
    <property type="match status" value="1"/>
</dbReference>
<sequence>MNKKNFTSNLLIFFLSILSQNIYGQHKDEIGVLFYNVENLFDTYDDTIKTDEEFLPEGARKWNYKKYNQKINHIGRVIFESGQWNLPVIIGLCEIENSGVLKDLIFSTGLSKLSYNYIHYESSDKRGIDVALLYKSKQFTPLESRPVKINFSSDSRPTRDILYTYGLYNESIPLHIFVCHFPSRYGGVMESQHKRVLAAQTLCDTINQINKLDKLANIIVMGDFNDNPNDISICQIIKETNLVNLSTNMKSLNNSQGTLKHKFEWNIFDQMLVSENLNDSTNDMSISDNLMLQDFEFLLEDDLSYTGKKPYRTYIGYKYNNGYSDHLPILLKLNPNR</sequence>
<evidence type="ECO:0000313" key="2">
    <source>
        <dbReference type="EMBL" id="MCW3807213.1"/>
    </source>
</evidence>
<keyword evidence="2" id="KW-0255">Endonuclease</keyword>
<feature type="domain" description="Endonuclease/exonuclease/phosphatase" evidence="1">
    <location>
        <begin position="32"/>
        <end position="333"/>
    </location>
</feature>
<dbReference type="EMBL" id="JAPDPI010000040">
    <property type="protein sequence ID" value="MCW3807213.1"/>
    <property type="molecule type" value="Genomic_DNA"/>
</dbReference>
<dbReference type="Proteomes" id="UP001207408">
    <property type="component" value="Unassembled WGS sequence"/>
</dbReference>
<protein>
    <submittedName>
        <fullName evidence="2">Endonuclease</fullName>
    </submittedName>
</protein>
<dbReference type="Gene3D" id="3.60.10.10">
    <property type="entry name" value="Endonuclease/exonuclease/phosphatase"/>
    <property type="match status" value="1"/>
</dbReference>
<name>A0AAE3MFV4_9BACT</name>
<dbReference type="InterPro" id="IPR036691">
    <property type="entry name" value="Endo/exonu/phosph_ase_sf"/>
</dbReference>
<dbReference type="PANTHER" id="PTHR42834">
    <property type="entry name" value="ENDONUCLEASE/EXONUCLEASE/PHOSPHATASE FAMILY PROTEIN (AFU_ORTHOLOGUE AFUA_3G09210)"/>
    <property type="match status" value="1"/>
</dbReference>
<organism evidence="2 3">
    <name type="scientific">Plebeiibacterium marinum</name>
    <dbReference type="NCBI Taxonomy" id="2992111"/>
    <lineage>
        <taxon>Bacteria</taxon>
        <taxon>Pseudomonadati</taxon>
        <taxon>Bacteroidota</taxon>
        <taxon>Bacteroidia</taxon>
        <taxon>Marinilabiliales</taxon>
        <taxon>Marinilabiliaceae</taxon>
        <taxon>Plebeiibacterium</taxon>
    </lineage>
</organism>